<dbReference type="InterPro" id="IPR036628">
    <property type="entry name" value="Clp_N_dom_sf"/>
</dbReference>
<organism evidence="10 11">
    <name type="scientific">Bifidobacterium vespertilionis</name>
    <dbReference type="NCBI Taxonomy" id="2562524"/>
    <lineage>
        <taxon>Bacteria</taxon>
        <taxon>Bacillati</taxon>
        <taxon>Actinomycetota</taxon>
        <taxon>Actinomycetes</taxon>
        <taxon>Bifidobacteriales</taxon>
        <taxon>Bifidobacteriaceae</taxon>
        <taxon>Bifidobacterium</taxon>
    </lineage>
</organism>
<dbReference type="Pfam" id="PF00004">
    <property type="entry name" value="AAA"/>
    <property type="match status" value="1"/>
</dbReference>
<dbReference type="GO" id="GO:0006508">
    <property type="term" value="P:proteolysis"/>
    <property type="evidence" value="ECO:0007669"/>
    <property type="project" value="UniProtKB-KW"/>
</dbReference>
<dbReference type="FunFam" id="1.10.1780.10:FF:000001">
    <property type="entry name" value="ATP-dependent Clp protease ATP-binding subunit"/>
    <property type="match status" value="1"/>
</dbReference>
<dbReference type="Gene3D" id="1.10.1780.10">
    <property type="entry name" value="Clp, N-terminal domain"/>
    <property type="match status" value="1"/>
</dbReference>
<dbReference type="GO" id="GO:0016887">
    <property type="term" value="F:ATP hydrolysis activity"/>
    <property type="evidence" value="ECO:0007669"/>
    <property type="project" value="InterPro"/>
</dbReference>
<feature type="domain" description="UVR" evidence="7">
    <location>
        <begin position="429"/>
        <end position="464"/>
    </location>
</feature>
<protein>
    <submittedName>
        <fullName evidence="10">ATP-dependent Clp protease ATP-binding subunit</fullName>
    </submittedName>
</protein>
<dbReference type="InterPro" id="IPR041546">
    <property type="entry name" value="ClpA/ClpB_AAA_lid"/>
</dbReference>
<dbReference type="SMART" id="SM00382">
    <property type="entry name" value="AAA"/>
    <property type="match status" value="2"/>
</dbReference>
<keyword evidence="1 5" id="KW-0677">Repeat</keyword>
<dbReference type="Gene3D" id="3.40.50.300">
    <property type="entry name" value="P-loop containing nucleotide triphosphate hydrolases"/>
    <property type="match status" value="2"/>
</dbReference>
<dbReference type="Proteomes" id="UP000374630">
    <property type="component" value="Unassembled WGS sequence"/>
</dbReference>
<dbReference type="GO" id="GO:0008233">
    <property type="term" value="F:peptidase activity"/>
    <property type="evidence" value="ECO:0007669"/>
    <property type="project" value="UniProtKB-KW"/>
</dbReference>
<keyword evidence="10" id="KW-0645">Protease</keyword>
<evidence type="ECO:0000256" key="6">
    <source>
        <dbReference type="SAM" id="MobiDB-lite"/>
    </source>
</evidence>
<feature type="region of interest" description="Disordered" evidence="6">
    <location>
        <begin position="454"/>
        <end position="476"/>
    </location>
</feature>
<dbReference type="FunFam" id="3.40.50.300:FF:000010">
    <property type="entry name" value="Chaperone clpB 1, putative"/>
    <property type="match status" value="1"/>
</dbReference>
<dbReference type="InterPro" id="IPR050130">
    <property type="entry name" value="ClpA_ClpB"/>
</dbReference>
<dbReference type="InterPro" id="IPR004176">
    <property type="entry name" value="Clp_R_N"/>
</dbReference>
<dbReference type="Proteomes" id="UP000345527">
    <property type="component" value="Unassembled WGS sequence"/>
</dbReference>
<feature type="compositionally biased region" description="Low complexity" evidence="6">
    <location>
        <begin position="847"/>
        <end position="879"/>
    </location>
</feature>
<feature type="domain" description="Clp R" evidence="8">
    <location>
        <begin position="2"/>
        <end position="145"/>
    </location>
</feature>
<dbReference type="GO" id="GO:0005737">
    <property type="term" value="C:cytoplasm"/>
    <property type="evidence" value="ECO:0007669"/>
    <property type="project" value="TreeGrafter"/>
</dbReference>
<dbReference type="PRINTS" id="PR00300">
    <property type="entry name" value="CLPPROTEASEA"/>
</dbReference>
<reference evidence="11 12" key="1">
    <citation type="journal article" date="2019" name="Syst. Appl. Microbiol.">
        <title>Characterization of Bifidobacterium species in feaces of the Egyptian fruit bat: Description of B. vespertilionis sp. nov. and B. rousetti sp. nov.</title>
        <authorList>
            <person name="Modesto M."/>
            <person name="Satti M."/>
            <person name="Watanabe K."/>
            <person name="Puglisi E."/>
            <person name="Morelli L."/>
            <person name="Huang C.-H."/>
            <person name="Liou J.-S."/>
            <person name="Miyashita M."/>
            <person name="Tamura T."/>
            <person name="Saito S."/>
            <person name="Mori K."/>
            <person name="Huang L."/>
            <person name="Sciavilla P."/>
            <person name="Sandri C."/>
            <person name="Spiezio C."/>
            <person name="Vitali F."/>
            <person name="Cavalieri D."/>
            <person name="Perpetuini G."/>
            <person name="Tofalo R."/>
            <person name="Bonetti A."/>
            <person name="Arita M."/>
            <person name="Mattarelli P."/>
        </authorList>
    </citation>
    <scope>NUCLEOTIDE SEQUENCE [LARGE SCALE GENOMIC DNA]</scope>
    <source>
        <strain evidence="9 12">RST16</strain>
        <strain evidence="10 11">RST8</strain>
    </source>
</reference>
<dbReference type="Pfam" id="PF02861">
    <property type="entry name" value="Clp_N"/>
    <property type="match status" value="1"/>
</dbReference>
<keyword evidence="2" id="KW-0547">Nucleotide-binding</keyword>
<comment type="caution">
    <text evidence="10">The sequence shown here is derived from an EMBL/GenBank/DDBJ whole genome shotgun (WGS) entry which is preliminary data.</text>
</comment>
<dbReference type="Pfam" id="PF07724">
    <property type="entry name" value="AAA_2"/>
    <property type="match status" value="1"/>
</dbReference>
<evidence type="ECO:0000256" key="3">
    <source>
        <dbReference type="ARBA" id="ARBA00022840"/>
    </source>
</evidence>
<dbReference type="RefSeq" id="WP_150353239.1">
    <property type="nucleotide sequence ID" value="NZ_JAFEJW010000003.1"/>
</dbReference>
<dbReference type="EMBL" id="RZOA01000002">
    <property type="protein sequence ID" value="KAA8824505.1"/>
    <property type="molecule type" value="Genomic_DNA"/>
</dbReference>
<dbReference type="Pfam" id="PF17871">
    <property type="entry name" value="AAA_lid_9"/>
    <property type="match status" value="1"/>
</dbReference>
<dbReference type="InterPro" id="IPR003959">
    <property type="entry name" value="ATPase_AAA_core"/>
</dbReference>
<feature type="region of interest" description="Disordered" evidence="6">
    <location>
        <begin position="820"/>
        <end position="879"/>
    </location>
</feature>
<dbReference type="InterPro" id="IPR027417">
    <property type="entry name" value="P-loop_NTPase"/>
</dbReference>
<evidence type="ECO:0000313" key="10">
    <source>
        <dbReference type="EMBL" id="KAA8824505.1"/>
    </source>
</evidence>
<evidence type="ECO:0000256" key="1">
    <source>
        <dbReference type="ARBA" id="ARBA00022737"/>
    </source>
</evidence>
<evidence type="ECO:0000256" key="2">
    <source>
        <dbReference type="ARBA" id="ARBA00022741"/>
    </source>
</evidence>
<gene>
    <name evidence="10" type="ORF">EM848_01460</name>
    <name evidence="9" type="ORF">EMO90_00065</name>
</gene>
<evidence type="ECO:0000313" key="9">
    <source>
        <dbReference type="EMBL" id="KAA8822433.1"/>
    </source>
</evidence>
<proteinExistence type="predicted"/>
<evidence type="ECO:0000256" key="4">
    <source>
        <dbReference type="ARBA" id="ARBA00023186"/>
    </source>
</evidence>
<keyword evidence="3 10" id="KW-0067">ATP-binding</keyword>
<dbReference type="Gene3D" id="1.10.8.60">
    <property type="match status" value="2"/>
</dbReference>
<evidence type="ECO:0000256" key="5">
    <source>
        <dbReference type="PROSITE-ProRule" id="PRU01251"/>
    </source>
</evidence>
<dbReference type="InterPro" id="IPR001943">
    <property type="entry name" value="UVR_dom"/>
</dbReference>
<dbReference type="InterPro" id="IPR019489">
    <property type="entry name" value="Clp_ATPase_C"/>
</dbReference>
<dbReference type="Pfam" id="PF10431">
    <property type="entry name" value="ClpB_D2-small"/>
    <property type="match status" value="1"/>
</dbReference>
<dbReference type="PROSITE" id="PS50151">
    <property type="entry name" value="UVR"/>
    <property type="match status" value="1"/>
</dbReference>
<dbReference type="CDD" id="cd19499">
    <property type="entry name" value="RecA-like_ClpB_Hsp104-like"/>
    <property type="match status" value="1"/>
</dbReference>
<evidence type="ECO:0000259" key="8">
    <source>
        <dbReference type="PROSITE" id="PS51903"/>
    </source>
</evidence>
<dbReference type="GO" id="GO:0034605">
    <property type="term" value="P:cellular response to heat"/>
    <property type="evidence" value="ECO:0007669"/>
    <property type="project" value="TreeGrafter"/>
</dbReference>
<dbReference type="InterPro" id="IPR001270">
    <property type="entry name" value="ClpA/B"/>
</dbReference>
<dbReference type="PROSITE" id="PS51903">
    <property type="entry name" value="CLP_R"/>
    <property type="match status" value="1"/>
</dbReference>
<keyword evidence="10" id="KW-0378">Hydrolase</keyword>
<dbReference type="SMART" id="SM01086">
    <property type="entry name" value="ClpB_D2-small"/>
    <property type="match status" value="1"/>
</dbReference>
<dbReference type="PANTHER" id="PTHR11638:SF18">
    <property type="entry name" value="HEAT SHOCK PROTEIN 104"/>
    <property type="match status" value="1"/>
</dbReference>
<evidence type="ECO:0000259" key="7">
    <source>
        <dbReference type="PROSITE" id="PS50151"/>
    </source>
</evidence>
<dbReference type="FunFam" id="3.40.50.300:FF:000025">
    <property type="entry name" value="ATP-dependent Clp protease subunit"/>
    <property type="match status" value="1"/>
</dbReference>
<dbReference type="GO" id="GO:0005524">
    <property type="term" value="F:ATP binding"/>
    <property type="evidence" value="ECO:0007669"/>
    <property type="project" value="UniProtKB-KW"/>
</dbReference>
<accession>A0A5J5E064</accession>
<dbReference type="CDD" id="cd00009">
    <property type="entry name" value="AAA"/>
    <property type="match status" value="1"/>
</dbReference>
<dbReference type="SUPFAM" id="SSF52540">
    <property type="entry name" value="P-loop containing nucleoside triphosphate hydrolases"/>
    <property type="match status" value="2"/>
</dbReference>
<dbReference type="InterPro" id="IPR003593">
    <property type="entry name" value="AAA+_ATPase"/>
</dbReference>
<dbReference type="PANTHER" id="PTHR11638">
    <property type="entry name" value="ATP-DEPENDENT CLP PROTEASE"/>
    <property type="match status" value="1"/>
</dbReference>
<keyword evidence="4" id="KW-0143">Chaperone</keyword>
<evidence type="ECO:0000313" key="11">
    <source>
        <dbReference type="Proteomes" id="UP000345527"/>
    </source>
</evidence>
<dbReference type="EMBL" id="RZNZ01000001">
    <property type="protein sequence ID" value="KAA8822433.1"/>
    <property type="molecule type" value="Genomic_DNA"/>
</dbReference>
<evidence type="ECO:0000313" key="12">
    <source>
        <dbReference type="Proteomes" id="UP000374630"/>
    </source>
</evidence>
<feature type="region of interest" description="Disordered" evidence="6">
    <location>
        <begin position="143"/>
        <end position="163"/>
    </location>
</feature>
<dbReference type="Gene3D" id="4.10.860.10">
    <property type="entry name" value="UVR domain"/>
    <property type="match status" value="1"/>
</dbReference>
<dbReference type="SUPFAM" id="SSF81923">
    <property type="entry name" value="Double Clp-N motif"/>
    <property type="match status" value="1"/>
</dbReference>
<sequence>MFERFTDRARRVIVLAQEEARSLQHNYIGTEHLLLGLIREGEGIAAKALASKGVELDPTRKQVEEMIGKGNAAPNGHIPFTPHAKQVLELSLREALQLGHSYIGTEHILLGLIREGEGVGTQVLIKMGVDLGELRTATIDMIRGNSGSGSDSGKGDLANAGGVQNKANQTGSAILDQFGRNLTAEAAAGKLDPVIGRSEEIERVMVVLSRRTKNNPVLIGEPGVGKTAVVEGLAQKINAGDVPETLKGKQVYSLDLGSMVAGSRYRGDFEERLKKVLKEIKTRGDIVLFIDEIHTIVGAGSADGALGASDMLKPMLARGELQTIGATTTDEYRKYIEKDAALERRFQPIQVHEPSIAETIEILKGLRERYENHHHVTITDGALQAAAELSARYIQDRNLPDKAIDLIDEAGARLRIKRLTAPPELKSLDAKIAKISDEKDKAIKDQDFEKAAQLRDSQEKLESERKEKESSWREGESDVKMVVDEDVIAQVISSSTGIPVFKLTQAESKKLMGMEAELHKRIIGQDEAVAALSRSIRRARVGLKDPKRPTGSFIFAGPTGVGKTELAKALAAFLFDDEDALIRVDMSEFSEKYQASRLFGAPPGYVGYEEGGELTEKVRRKPFSVVLFDEIEKAHPDIFNTLLQVLDDGHLTDGQGRKVDFKNTIIILTTNLGSKDIAKSATTGFSLGSNTESSYQRMKDQVSAELKQQFRPEFLNRLDDIIVFRQLTEPQVRQIVDLDVSLLNQRLFERHMSLELTGKAKDLLAEKGFDPLLGARPLRRVIQRDIEDAISEKILMGELEDGEKVVVDAEGEGILGEFTFKGEKFEEAGDGESADAKPADGEGSAGEGAEPALVGSPAGSSDPNGDAGSDAGDAAQSAA</sequence>
<name>A0A5J5E064_9BIFI</name>
<dbReference type="AlphaFoldDB" id="A0A5J5E064"/>
<dbReference type="OrthoDB" id="9803641at2"/>
<keyword evidence="12" id="KW-1185">Reference proteome</keyword>